<sequence>MDRKNNKPRVDIYAKITDRIVADLEKGVRPWVKPWSGANTTGRITRPLRHNGLPYQGINTLLLWSETVARGFVSPVWMTFKQSVELGGHVRKGETGSMVVYASRFTRTETDAQGEEVERGIPFLKAYTVFCADQIDGLPAQFYGNPAPVADPVERIENADAFFANTGAVIRHGGDKAYFNPALDIVQMPAFGSFRDAPSYYATLGHELGFIASVLLAAMPVAGEGLTMASLDRADVYARLTAEIVAAIEAGAGEYVMPWHHNGSSTALPVNVASGKAYRGVNTLALWVAAQSAAYPMGLWGTYRQWQALGAQVRKGERSTTVVFWKQIGGDCDEDDSGSDDGAERRRFFARGYSVFNCAQVDGYEPELIVAASDEERIAHADAFYANLGIATVYGGNEAYYLPSADRVHVPSFSSFRDAASHYSVLFHEGLHATAAKHRLDRDLSGRFGSEAYAMEEIVAQVGSSMILADLRIAAGPRPDDASYISSWLKVLRNDSSAIFTAASKAQQAADWMHARQPSSQVSAAA</sequence>
<accession>Q981N1</accession>
<name>Q981N1_RHILO</name>
<keyword evidence="3" id="KW-0614">Plasmid</keyword>
<dbReference type="Proteomes" id="UP000000552">
    <property type="component" value="Plasmid pMLa"/>
</dbReference>
<dbReference type="EMBL" id="BA000013">
    <property type="protein sequence ID" value="BAB54678.1"/>
    <property type="molecule type" value="Genomic_DNA"/>
</dbReference>
<reference evidence="3 4" key="1">
    <citation type="journal article" date="2000" name="DNA Res.">
        <title>Complete genome structure of the nitrogen-fixing symbiotic bacterium Mesorhizobium loti.</title>
        <authorList>
            <person name="Kaneko T."/>
            <person name="Nakamura Y."/>
            <person name="Sato S."/>
            <person name="Asamizu E."/>
            <person name="Kato T."/>
            <person name="Sasamoto S."/>
            <person name="Watanabe A."/>
            <person name="Idesawa K."/>
            <person name="Ishikawa A."/>
            <person name="Kawashima K."/>
            <person name="Kimura T."/>
            <person name="Kishida Y."/>
            <person name="Kiyokawa C."/>
            <person name="Kohara M."/>
            <person name="Matsumoto M."/>
            <person name="Matsuno A."/>
            <person name="Mochizuki Y."/>
            <person name="Nakayama S."/>
            <person name="Nakazaki N."/>
            <person name="Shimpo S."/>
            <person name="Sugimoto M."/>
            <person name="Takeuchi C."/>
            <person name="Yamada M."/>
            <person name="Tabata S."/>
        </authorList>
    </citation>
    <scope>NUCLEOTIDE SEQUENCE [LARGE SCALE GENOMIC DNA]</scope>
    <source>
        <strain evidence="4">LMG 29417 / CECT 9101 / MAFF 303099</strain>
        <plasmid evidence="3 4">pMLa</plasmid>
    </source>
</reference>
<evidence type="ECO:0000259" key="2">
    <source>
        <dbReference type="Pfam" id="PF18818"/>
    </source>
</evidence>
<dbReference type="Pfam" id="PF18818">
    <property type="entry name" value="MPTase-PolyVal"/>
    <property type="match status" value="2"/>
</dbReference>
<organism evidence="3 4">
    <name type="scientific">Mesorhizobium japonicum (strain LMG 29417 / CECT 9101 / MAFF 303099)</name>
    <name type="common">Mesorhizobium loti (strain MAFF 303099)</name>
    <dbReference type="NCBI Taxonomy" id="266835"/>
    <lineage>
        <taxon>Bacteria</taxon>
        <taxon>Pseudomonadati</taxon>
        <taxon>Pseudomonadota</taxon>
        <taxon>Alphaproteobacteria</taxon>
        <taxon>Hyphomicrobiales</taxon>
        <taxon>Phyllobacteriaceae</taxon>
        <taxon>Mesorhizobium</taxon>
    </lineage>
</organism>
<geneLocation type="plasmid" evidence="3 4">
    <name>pMLa</name>
</geneLocation>
<dbReference type="Pfam" id="PF08401">
    <property type="entry name" value="ArdcN"/>
    <property type="match status" value="2"/>
</dbReference>
<dbReference type="KEGG" id="mlo:mll9305"/>
<evidence type="ECO:0000313" key="4">
    <source>
        <dbReference type="Proteomes" id="UP000000552"/>
    </source>
</evidence>
<evidence type="ECO:0000259" key="1">
    <source>
        <dbReference type="Pfam" id="PF08401"/>
    </source>
</evidence>
<dbReference type="HOGENOM" id="CLU_517656_0_0_5"/>
<protein>
    <submittedName>
        <fullName evidence="3">Replication primases</fullName>
    </submittedName>
</protein>
<dbReference type="InterPro" id="IPR041459">
    <property type="entry name" value="MPTase-PolyVal"/>
</dbReference>
<feature type="domain" description="N-terminal" evidence="1">
    <location>
        <begin position="235"/>
        <end position="356"/>
    </location>
</feature>
<feature type="domain" description="Polyvalent protein metallopeptidase" evidence="2">
    <location>
        <begin position="157"/>
        <end position="210"/>
    </location>
</feature>
<dbReference type="AlphaFoldDB" id="Q981N1"/>
<proteinExistence type="predicted"/>
<feature type="domain" description="N-terminal" evidence="1">
    <location>
        <begin position="11"/>
        <end position="130"/>
    </location>
</feature>
<feature type="domain" description="Polyvalent protein metallopeptidase" evidence="2">
    <location>
        <begin position="380"/>
        <end position="505"/>
    </location>
</feature>
<dbReference type="InterPro" id="IPR013610">
    <property type="entry name" value="ArdC_N"/>
</dbReference>
<dbReference type="GO" id="GO:0003697">
    <property type="term" value="F:single-stranded DNA binding"/>
    <property type="evidence" value="ECO:0007669"/>
    <property type="project" value="InterPro"/>
</dbReference>
<evidence type="ECO:0000313" key="3">
    <source>
        <dbReference type="EMBL" id="BAB54678.1"/>
    </source>
</evidence>
<gene>
    <name evidence="3" type="ordered locus">mll9305</name>
</gene>